<dbReference type="AlphaFoldDB" id="A0A0L8HPX6"/>
<name>A0A0L8HPX6_OCTBM</name>
<proteinExistence type="predicted"/>
<gene>
    <name evidence="1" type="ORF">OCBIM_22009287mg</name>
</gene>
<accession>A0A0L8HPX6</accession>
<protein>
    <submittedName>
        <fullName evidence="1">Uncharacterized protein</fullName>
    </submittedName>
</protein>
<organism evidence="1">
    <name type="scientific">Octopus bimaculoides</name>
    <name type="common">California two-spotted octopus</name>
    <dbReference type="NCBI Taxonomy" id="37653"/>
    <lineage>
        <taxon>Eukaryota</taxon>
        <taxon>Metazoa</taxon>
        <taxon>Spiralia</taxon>
        <taxon>Lophotrochozoa</taxon>
        <taxon>Mollusca</taxon>
        <taxon>Cephalopoda</taxon>
        <taxon>Coleoidea</taxon>
        <taxon>Octopodiformes</taxon>
        <taxon>Octopoda</taxon>
        <taxon>Incirrata</taxon>
        <taxon>Octopodidae</taxon>
        <taxon>Octopus</taxon>
    </lineage>
</organism>
<sequence>MEGRILLEFCDVKEWCVESMWFRKTEKRKVTFSAGGNETEINFMLVGRRNRKYLRDVKTIPGELQHRLVVADLDKKKVKKCMRKGTVESRKVWKLKEEETRARFEELVSIDAMDLWNSFKKGVLKVCDEVCGRMKDRRDQGDMW</sequence>
<reference evidence="1" key="1">
    <citation type="submission" date="2015-07" db="EMBL/GenBank/DDBJ databases">
        <title>MeaNS - Measles Nucleotide Surveillance Program.</title>
        <authorList>
            <person name="Tran T."/>
            <person name="Druce J."/>
        </authorList>
    </citation>
    <scope>NUCLEOTIDE SEQUENCE</scope>
    <source>
        <strain evidence="1">UCB-OBI-ISO-001</strain>
        <tissue evidence="1">Gonad</tissue>
    </source>
</reference>
<dbReference type="EMBL" id="KQ417579">
    <property type="protein sequence ID" value="KOF91281.1"/>
    <property type="molecule type" value="Genomic_DNA"/>
</dbReference>
<evidence type="ECO:0000313" key="1">
    <source>
        <dbReference type="EMBL" id="KOF91281.1"/>
    </source>
</evidence>